<dbReference type="Proteomes" id="UP000694866">
    <property type="component" value="Unplaced"/>
</dbReference>
<feature type="compositionally biased region" description="Basic and acidic residues" evidence="1">
    <location>
        <begin position="177"/>
        <end position="189"/>
    </location>
</feature>
<dbReference type="AlphaFoldDB" id="A0A9R1TPR5"/>
<dbReference type="RefSeq" id="XP_011313132.1">
    <property type="nucleotide sequence ID" value="XM_011314830.1"/>
</dbReference>
<proteinExistence type="predicted"/>
<dbReference type="KEGG" id="fas:105272630"/>
<accession>A0A9R1TPR5</accession>
<dbReference type="OrthoDB" id="7700077at2759"/>
<protein>
    <submittedName>
        <fullName evidence="3">Uncharacterized protein</fullName>
    </submittedName>
</protein>
<evidence type="ECO:0000313" key="3">
    <source>
        <dbReference type="RefSeq" id="XP_011313132.1"/>
    </source>
</evidence>
<dbReference type="GeneID" id="105272630"/>
<keyword evidence="2" id="KW-1185">Reference proteome</keyword>
<reference evidence="3" key="1">
    <citation type="submission" date="2025-08" db="UniProtKB">
        <authorList>
            <consortium name="RefSeq"/>
        </authorList>
    </citation>
    <scope>IDENTIFICATION</scope>
    <source>
        <strain evidence="3">USDA-PBARC FA_bdor</strain>
        <tissue evidence="3">Whole organism</tissue>
    </source>
</reference>
<organism evidence="2 3">
    <name type="scientific">Fopius arisanus</name>
    <dbReference type="NCBI Taxonomy" id="64838"/>
    <lineage>
        <taxon>Eukaryota</taxon>
        <taxon>Metazoa</taxon>
        <taxon>Ecdysozoa</taxon>
        <taxon>Arthropoda</taxon>
        <taxon>Hexapoda</taxon>
        <taxon>Insecta</taxon>
        <taxon>Pterygota</taxon>
        <taxon>Neoptera</taxon>
        <taxon>Endopterygota</taxon>
        <taxon>Hymenoptera</taxon>
        <taxon>Apocrita</taxon>
        <taxon>Ichneumonoidea</taxon>
        <taxon>Braconidae</taxon>
        <taxon>Opiinae</taxon>
        <taxon>Fopius</taxon>
    </lineage>
</organism>
<evidence type="ECO:0000256" key="1">
    <source>
        <dbReference type="SAM" id="MobiDB-lite"/>
    </source>
</evidence>
<feature type="region of interest" description="Disordered" evidence="1">
    <location>
        <begin position="177"/>
        <end position="203"/>
    </location>
</feature>
<name>A0A9R1TPR5_9HYME</name>
<evidence type="ECO:0000313" key="2">
    <source>
        <dbReference type="Proteomes" id="UP000694866"/>
    </source>
</evidence>
<gene>
    <name evidence="3" type="primary">LOC105272630</name>
</gene>
<sequence>MLEVGESEMTAELARMNLEEWISLRGPIINNLQDLSNNEMLEVPPNVQELPEENTALNSSVAHARIKRLIRLVTPENPESIPGETENALYFPPIVDQLERVAKEFPLWSSAVLPDSYGPDHASTAAQEGYFNQLKNRIFGHITLPCNLHKFFKEHLNDIAGDQDELGAELKDFVHRSKEKSSLPPKLDEFQDFPETGSQQNDKVTARFPPEPDEFGAFPETGTQKNDNVTTDLKNPWEDSEFDAKMLWRGKMNDYCKSDYHHNATLIGSSQTFSADINMNTGEICSEILNIEEDYSFGLAKENSSATDNNNNQFDDDANEELINNNRVGNNSSSLLDTDPGFLSTLNKECQYVPKSNSTPLTSEYYDNDPKGCRKASRGKKKGSYFVPCPQIKISNKNGVCGRRVHFYQMARFVQSSNGIAIKLVRTCGFDSLAHVLEYAALDDPKYALLLENSSNDFLKFVADFLKHGVTTTIFLRRCALLCNHYAVRRPRNSTSLDPYTLDCEDTLTKIWKQFYGEPVAHRRSECNNIYCPVGTSGPLYDLALNHRIISDKGFREGLPQAIDAFLTWQCKKVGCGGTVNETLVCAPCSLS</sequence>